<reference evidence="4 5" key="2">
    <citation type="submission" date="2020-08" db="EMBL/GenBank/DDBJ databases">
        <authorList>
            <person name="Partida-Martinez L."/>
            <person name="Huntemann M."/>
            <person name="Clum A."/>
            <person name="Wang J."/>
            <person name="Palaniappan K."/>
            <person name="Ritter S."/>
            <person name="Chen I.-M."/>
            <person name="Stamatis D."/>
            <person name="Reddy T."/>
            <person name="O'Malley R."/>
            <person name="Daum C."/>
            <person name="Shapiro N."/>
            <person name="Ivanova N."/>
            <person name="Kyrpides N."/>
            <person name="Woyke T."/>
        </authorList>
    </citation>
    <scope>NUCLEOTIDE SEQUENCE [LARGE SCALE GENOMIC DNA]</scope>
    <source>
        <strain evidence="4 5">RAS26</strain>
    </source>
</reference>
<dbReference type="Proteomes" id="UP000518206">
    <property type="component" value="Unassembled WGS sequence"/>
</dbReference>
<evidence type="ECO:0000256" key="1">
    <source>
        <dbReference type="ARBA" id="ARBA00023172"/>
    </source>
</evidence>
<dbReference type="InterPro" id="IPR044068">
    <property type="entry name" value="CB"/>
</dbReference>
<protein>
    <submittedName>
        <fullName evidence="4">Integrase/recombinase XerC</fullName>
    </submittedName>
</protein>
<evidence type="ECO:0000256" key="2">
    <source>
        <dbReference type="PROSITE-ProRule" id="PRU01248"/>
    </source>
</evidence>
<evidence type="ECO:0000259" key="3">
    <source>
        <dbReference type="PROSITE" id="PS51900"/>
    </source>
</evidence>
<dbReference type="PROSITE" id="PS51900">
    <property type="entry name" value="CB"/>
    <property type="match status" value="1"/>
</dbReference>
<gene>
    <name evidence="4" type="ORF">FHR80_003019</name>
</gene>
<keyword evidence="2" id="KW-0238">DNA-binding</keyword>
<feature type="domain" description="Core-binding (CB)" evidence="3">
    <location>
        <begin position="4"/>
        <end position="96"/>
    </location>
</feature>
<reference evidence="4 5" key="1">
    <citation type="submission" date="2020-08" db="EMBL/GenBank/DDBJ databases">
        <title>The Agave Microbiome: Exploring the role of microbial communities in plant adaptations to desert environments.</title>
        <authorList>
            <person name="Partida-Martinez L.P."/>
        </authorList>
    </citation>
    <scope>NUCLEOTIDE SEQUENCE [LARGE SCALE GENOMIC DNA]</scope>
    <source>
        <strain evidence="4 5">RAS26</strain>
    </source>
</reference>
<sequence length="299" mass="32557">MPDITIDEARALVTTHWADTSQLRPTSIEKFDLLMRRFGRFAAAHEISLLADVGVEIVDSFVRARGRDRRGAVSDAAASTMQVRRAVLRAFYRTARDLHLTWDDPARDIALPARPGSATRPLREDETELLWMHAWSEGRLRRHAATVALMLSGVHSGEVGHIGLGDVDVEARTVYAHGSVKFLPRVLDVEPRYMDALAARGDALLARLPGVAPECVVLATKSEGSDGQKQARVCTTIKEALRRAGLADDPQVRPTSLTAVPARAVFDASGRIDLAAGLLGLSSLDTAARAIAWDWRGES</sequence>
<evidence type="ECO:0000313" key="5">
    <source>
        <dbReference type="Proteomes" id="UP000518206"/>
    </source>
</evidence>
<dbReference type="Gene3D" id="1.10.443.10">
    <property type="entry name" value="Intergrase catalytic core"/>
    <property type="match status" value="1"/>
</dbReference>
<evidence type="ECO:0000313" key="4">
    <source>
        <dbReference type="EMBL" id="MBB2924091.1"/>
    </source>
</evidence>
<organism evidence="4 5">
    <name type="scientific">Cellulomonas cellasea</name>
    <dbReference type="NCBI Taxonomy" id="43670"/>
    <lineage>
        <taxon>Bacteria</taxon>
        <taxon>Bacillati</taxon>
        <taxon>Actinomycetota</taxon>
        <taxon>Actinomycetes</taxon>
        <taxon>Micrococcales</taxon>
        <taxon>Cellulomonadaceae</taxon>
        <taxon>Cellulomonas</taxon>
    </lineage>
</organism>
<dbReference type="GO" id="GO:0015074">
    <property type="term" value="P:DNA integration"/>
    <property type="evidence" value="ECO:0007669"/>
    <property type="project" value="InterPro"/>
</dbReference>
<dbReference type="SUPFAM" id="SSF56349">
    <property type="entry name" value="DNA breaking-rejoining enzymes"/>
    <property type="match status" value="1"/>
</dbReference>
<dbReference type="GO" id="GO:0006310">
    <property type="term" value="P:DNA recombination"/>
    <property type="evidence" value="ECO:0007669"/>
    <property type="project" value="UniProtKB-KW"/>
</dbReference>
<accession>A0A7W4UH60</accession>
<dbReference type="EMBL" id="JACHVX010000004">
    <property type="protein sequence ID" value="MBB2924091.1"/>
    <property type="molecule type" value="Genomic_DNA"/>
</dbReference>
<dbReference type="AlphaFoldDB" id="A0A7W4UH60"/>
<dbReference type="RefSeq" id="WP_183296879.1">
    <property type="nucleotide sequence ID" value="NZ_JACHVX010000004.1"/>
</dbReference>
<keyword evidence="1" id="KW-0233">DNA recombination</keyword>
<proteinExistence type="predicted"/>
<dbReference type="InterPro" id="IPR011010">
    <property type="entry name" value="DNA_brk_join_enz"/>
</dbReference>
<comment type="caution">
    <text evidence="4">The sequence shown here is derived from an EMBL/GenBank/DDBJ whole genome shotgun (WGS) entry which is preliminary data.</text>
</comment>
<dbReference type="InterPro" id="IPR013762">
    <property type="entry name" value="Integrase-like_cat_sf"/>
</dbReference>
<dbReference type="GO" id="GO:0003677">
    <property type="term" value="F:DNA binding"/>
    <property type="evidence" value="ECO:0007669"/>
    <property type="project" value="UniProtKB-UniRule"/>
</dbReference>
<name>A0A7W4UH60_9CELL</name>